<keyword evidence="6 8" id="KW-0648">Protein biosynthesis</keyword>
<dbReference type="PROSITE" id="PS00178">
    <property type="entry name" value="AA_TRNA_LIGASE_I"/>
    <property type="match status" value="1"/>
</dbReference>
<comment type="catalytic activity">
    <reaction evidence="8">
        <text>tRNA(Glu) + L-glutamate + ATP = L-glutamyl-tRNA(Glu) + AMP + diphosphate</text>
        <dbReference type="Rhea" id="RHEA:23540"/>
        <dbReference type="Rhea" id="RHEA-COMP:9663"/>
        <dbReference type="Rhea" id="RHEA-COMP:9680"/>
        <dbReference type="ChEBI" id="CHEBI:29985"/>
        <dbReference type="ChEBI" id="CHEBI:30616"/>
        <dbReference type="ChEBI" id="CHEBI:33019"/>
        <dbReference type="ChEBI" id="CHEBI:78442"/>
        <dbReference type="ChEBI" id="CHEBI:78520"/>
        <dbReference type="ChEBI" id="CHEBI:456215"/>
        <dbReference type="EC" id="6.1.1.17"/>
    </reaction>
</comment>
<dbReference type="PANTHER" id="PTHR43311:SF2">
    <property type="entry name" value="GLUTAMATE--TRNA LIGASE, MITOCHONDRIAL-RELATED"/>
    <property type="match status" value="1"/>
</dbReference>
<dbReference type="InterPro" id="IPR020751">
    <property type="entry name" value="aa-tRNA-synth_I_codon-bd_sub2"/>
</dbReference>
<dbReference type="InterPro" id="IPR008925">
    <property type="entry name" value="aa_tRNA-synth_I_cd-bd_sf"/>
</dbReference>
<dbReference type="Gene3D" id="1.10.10.350">
    <property type="match status" value="1"/>
</dbReference>
<evidence type="ECO:0000256" key="5">
    <source>
        <dbReference type="ARBA" id="ARBA00022840"/>
    </source>
</evidence>
<dbReference type="PRINTS" id="PR00987">
    <property type="entry name" value="TRNASYNTHGLU"/>
</dbReference>
<dbReference type="HAMAP" id="MF_00022">
    <property type="entry name" value="Glu_tRNA_synth_type1"/>
    <property type="match status" value="1"/>
</dbReference>
<dbReference type="KEGG" id="sbal:HUE88_06360"/>
<dbReference type="Proteomes" id="UP000593994">
    <property type="component" value="Chromosome"/>
</dbReference>
<feature type="binding site" evidence="8">
    <location>
        <position position="238"/>
    </location>
    <ligand>
        <name>ATP</name>
        <dbReference type="ChEBI" id="CHEBI:30616"/>
    </ligand>
</feature>
<evidence type="ECO:0000256" key="3">
    <source>
        <dbReference type="ARBA" id="ARBA00022598"/>
    </source>
</evidence>
<dbReference type="RefSeq" id="WP_194372216.1">
    <property type="nucleotide sequence ID" value="NZ_CP054492.1"/>
</dbReference>
<evidence type="ECO:0000256" key="2">
    <source>
        <dbReference type="ARBA" id="ARBA00022490"/>
    </source>
</evidence>
<dbReference type="SUPFAM" id="SSF52374">
    <property type="entry name" value="Nucleotidylyl transferase"/>
    <property type="match status" value="1"/>
</dbReference>
<comment type="function">
    <text evidence="8">Catalyzes the attachment of glutamate to tRNA(Glu) in a two-step reaction: glutamate is first activated by ATP to form Glu-AMP and then transferred to the acceptor end of tRNA(Glu).</text>
</comment>
<dbReference type="Pfam" id="PF00749">
    <property type="entry name" value="tRNA-synt_1c"/>
    <property type="match status" value="1"/>
</dbReference>
<keyword evidence="3 8" id="KW-0436">Ligase</keyword>
<dbReference type="InterPro" id="IPR049940">
    <property type="entry name" value="GluQ/Sye"/>
</dbReference>
<comment type="similarity">
    <text evidence="1 8">Belongs to the class-I aminoacyl-tRNA synthetase family. Glutamate--tRNA ligase type 1 subfamily.</text>
</comment>
<feature type="short sequence motif" description="'HIGH' region" evidence="8">
    <location>
        <begin position="6"/>
        <end position="16"/>
    </location>
</feature>
<keyword evidence="7 8" id="KW-0030">Aminoacyl-tRNA synthetase</keyword>
<dbReference type="InterPro" id="IPR014729">
    <property type="entry name" value="Rossmann-like_a/b/a_fold"/>
</dbReference>
<dbReference type="EC" id="6.1.1.17" evidence="8"/>
<accession>A0A7S7RPA3</accession>
<dbReference type="GO" id="GO:0005524">
    <property type="term" value="F:ATP binding"/>
    <property type="evidence" value="ECO:0007669"/>
    <property type="project" value="UniProtKB-UniRule"/>
</dbReference>
<dbReference type="InterPro" id="IPR004527">
    <property type="entry name" value="Glu-tRNA-ligase_bac/mito"/>
</dbReference>
<comment type="subunit">
    <text evidence="8">Monomer.</text>
</comment>
<dbReference type="AlphaFoldDB" id="A0A7S7RPA3"/>
<dbReference type="InterPro" id="IPR020058">
    <property type="entry name" value="Glu/Gln-tRNA-synth_Ib_cat-dom"/>
</dbReference>
<evidence type="ECO:0000256" key="8">
    <source>
        <dbReference type="HAMAP-Rule" id="MF_00022"/>
    </source>
</evidence>
<gene>
    <name evidence="8" type="primary">gltX</name>
    <name evidence="11" type="ORF">HUE88_06360</name>
</gene>
<evidence type="ECO:0000256" key="4">
    <source>
        <dbReference type="ARBA" id="ARBA00022741"/>
    </source>
</evidence>
<evidence type="ECO:0000256" key="1">
    <source>
        <dbReference type="ARBA" id="ARBA00007894"/>
    </source>
</evidence>
<feature type="domain" description="Glutamyl/glutaminyl-tRNA synthetase class Ib catalytic" evidence="9">
    <location>
        <begin position="3"/>
        <end position="301"/>
    </location>
</feature>
<organism evidence="11 12">
    <name type="scientific">Candidatus Sulfurimonas baltica</name>
    <dbReference type="NCBI Taxonomy" id="2740404"/>
    <lineage>
        <taxon>Bacteria</taxon>
        <taxon>Pseudomonadati</taxon>
        <taxon>Campylobacterota</taxon>
        <taxon>Epsilonproteobacteria</taxon>
        <taxon>Campylobacterales</taxon>
        <taxon>Sulfurimonadaceae</taxon>
        <taxon>Sulfurimonas</taxon>
    </lineage>
</organism>
<evidence type="ECO:0000259" key="9">
    <source>
        <dbReference type="Pfam" id="PF00749"/>
    </source>
</evidence>
<dbReference type="SUPFAM" id="SSF48163">
    <property type="entry name" value="An anticodon-binding domain of class I aminoacyl-tRNA synthetases"/>
    <property type="match status" value="1"/>
</dbReference>
<keyword evidence="2 8" id="KW-0963">Cytoplasm</keyword>
<evidence type="ECO:0000259" key="10">
    <source>
        <dbReference type="Pfam" id="PF19269"/>
    </source>
</evidence>
<keyword evidence="5 8" id="KW-0067">ATP-binding</keyword>
<comment type="caution">
    <text evidence="8">Lacks conserved residue(s) required for the propagation of feature annotation.</text>
</comment>
<protein>
    <recommendedName>
        <fullName evidence="8">Glutamate--tRNA ligase</fullName>
        <ecNumber evidence="8">6.1.1.17</ecNumber>
    </recommendedName>
    <alternativeName>
        <fullName evidence="8">Glutamyl-tRNA synthetase</fullName>
        <shortName evidence="8">GluRS</shortName>
    </alternativeName>
</protein>
<dbReference type="GO" id="GO:0000049">
    <property type="term" value="F:tRNA binding"/>
    <property type="evidence" value="ECO:0007669"/>
    <property type="project" value="InterPro"/>
</dbReference>
<dbReference type="Pfam" id="PF19269">
    <property type="entry name" value="Anticodon_2"/>
    <property type="match status" value="1"/>
</dbReference>
<dbReference type="GO" id="GO:0004818">
    <property type="term" value="F:glutamate-tRNA ligase activity"/>
    <property type="evidence" value="ECO:0007669"/>
    <property type="project" value="UniProtKB-UniRule"/>
</dbReference>
<evidence type="ECO:0000313" key="11">
    <source>
        <dbReference type="EMBL" id="QOY53293.1"/>
    </source>
</evidence>
<dbReference type="GO" id="GO:0005829">
    <property type="term" value="C:cytosol"/>
    <property type="evidence" value="ECO:0007669"/>
    <property type="project" value="TreeGrafter"/>
</dbReference>
<feature type="short sequence motif" description="'KMSKS' region" evidence="8">
    <location>
        <begin position="235"/>
        <end position="239"/>
    </location>
</feature>
<dbReference type="GO" id="GO:0006424">
    <property type="term" value="P:glutamyl-tRNA aminoacylation"/>
    <property type="evidence" value="ECO:0007669"/>
    <property type="project" value="UniProtKB-UniRule"/>
</dbReference>
<dbReference type="InterPro" id="IPR000924">
    <property type="entry name" value="Glu/Gln-tRNA-synth"/>
</dbReference>
<dbReference type="InterPro" id="IPR001412">
    <property type="entry name" value="aa-tRNA-synth_I_CS"/>
</dbReference>
<comment type="subcellular location">
    <subcellularLocation>
        <location evidence="8">Cytoplasm</location>
    </subcellularLocation>
</comment>
<keyword evidence="4 8" id="KW-0547">Nucleotide-binding</keyword>
<name>A0A7S7RPA3_9BACT</name>
<dbReference type="NCBIfam" id="TIGR00464">
    <property type="entry name" value="gltX_bact"/>
    <property type="match status" value="1"/>
</dbReference>
<evidence type="ECO:0000256" key="6">
    <source>
        <dbReference type="ARBA" id="ARBA00022917"/>
    </source>
</evidence>
<dbReference type="EMBL" id="CP054492">
    <property type="protein sequence ID" value="QOY53293.1"/>
    <property type="molecule type" value="Genomic_DNA"/>
</dbReference>
<dbReference type="Gene3D" id="3.40.50.620">
    <property type="entry name" value="HUPs"/>
    <property type="match status" value="1"/>
</dbReference>
<proteinExistence type="inferred from homology"/>
<evidence type="ECO:0000256" key="7">
    <source>
        <dbReference type="ARBA" id="ARBA00023146"/>
    </source>
</evidence>
<reference evidence="11 12" key="1">
    <citation type="submission" date="2020-05" db="EMBL/GenBank/DDBJ databases">
        <title>Sulfurimonas marisnigri, sp. nov., and Sulfurimonas baltica, sp. nov., manganese oxide reducing chemolithoautotrophs of the class Epsilonproteobacteria isolated from the pelagic redoxclines of the Black and Baltic Seas and emended description of the genus Sulfurimonas.</title>
        <authorList>
            <person name="Henkel J.V."/>
            <person name="Laudan C."/>
            <person name="Werner J."/>
            <person name="Neu T."/>
            <person name="Plewe S."/>
            <person name="Sproer C."/>
            <person name="Bunk B."/>
            <person name="Schulz-Vogt H.N."/>
        </authorList>
    </citation>
    <scope>NUCLEOTIDE SEQUENCE [LARGE SCALE GENOMIC DNA]</scope>
    <source>
        <strain evidence="11 12">GD2</strain>
    </source>
</reference>
<dbReference type="InterPro" id="IPR045462">
    <property type="entry name" value="aa-tRNA-synth_I_cd-bd"/>
</dbReference>
<dbReference type="PANTHER" id="PTHR43311">
    <property type="entry name" value="GLUTAMATE--TRNA LIGASE"/>
    <property type="match status" value="1"/>
</dbReference>
<keyword evidence="12" id="KW-1185">Reference proteome</keyword>
<sequence>MLRFAPSPTGDMHIGNLRVAIFNYIVSKQRNEELIVRIEDTDKERNIEGKDKEILDVLALFGIEYSQVLYQSENARFHTAMALQLIHNKKAFSCFCSSEWLDKKRNEAKEDKNPYRYDDACRNLPDELVIDNMNPFTIRIKKPDETIVIKDYIKGSVSFEPKDVDSFIIMRQDKTPTYNFACAVDDMLSDISLVIRGEDHMSNTPKQALIRNSLGYEKEIEYAHLPIILNDSGKKMSKRDDASSVKWLLEEGYLPDAIANYLILIGNKPPKEIFDIKEAIDWFDLEKISKSPARFDIDMLKHINREHLKNLDAKELSRYVGFADNEIGELARVYLEEAGTTKELRSKIEPIFADKIIPEEFSASAKIMIETIKSAPYFEEYNDFKNHIMKESGLKGKDFFKPLRFILTGAGNGPDVAEIYKYLKNYIGEIVK</sequence>
<feature type="domain" description="Aminoacyl-tRNA synthetase class I anticodon-binding" evidence="10">
    <location>
        <begin position="381"/>
        <end position="422"/>
    </location>
</feature>
<evidence type="ECO:0000313" key="12">
    <source>
        <dbReference type="Proteomes" id="UP000593994"/>
    </source>
</evidence>